<evidence type="ECO:0008006" key="4">
    <source>
        <dbReference type="Google" id="ProtNLM"/>
    </source>
</evidence>
<keyword evidence="1" id="KW-1133">Transmembrane helix</keyword>
<dbReference type="EMBL" id="CAJJDN010000365">
    <property type="protein sequence ID" value="CAD8131059.1"/>
    <property type="molecule type" value="Genomic_DNA"/>
</dbReference>
<reference evidence="2" key="1">
    <citation type="submission" date="2021-01" db="EMBL/GenBank/DDBJ databases">
        <authorList>
            <consortium name="Genoscope - CEA"/>
            <person name="William W."/>
        </authorList>
    </citation>
    <scope>NUCLEOTIDE SEQUENCE</scope>
</reference>
<keyword evidence="3" id="KW-1185">Reference proteome</keyword>
<evidence type="ECO:0000313" key="2">
    <source>
        <dbReference type="EMBL" id="CAD8131059.1"/>
    </source>
</evidence>
<gene>
    <name evidence="2" type="ORF">PSON_ATCC_30995.1.T3650010</name>
</gene>
<evidence type="ECO:0000256" key="1">
    <source>
        <dbReference type="SAM" id="Phobius"/>
    </source>
</evidence>
<name>A0A8S1RW12_9CILI</name>
<dbReference type="Proteomes" id="UP000692954">
    <property type="component" value="Unassembled WGS sequence"/>
</dbReference>
<sequence length="156" mass="19190">MLLDQQFQYSYIKNTIQNGFYNYQYSSYSSNFIIWDIFQSNSLLKFKSCFLLIKLDQGLMFYQIKHINYHFIGLYVIDYSLCFFFFRLKRICIEQITFIKIDPRYFNLEKIKAKHLTIIFIRPNVTLIFQHNYSKKYLQIRVKLKDSKNRNYNIQN</sequence>
<keyword evidence="1" id="KW-0472">Membrane</keyword>
<evidence type="ECO:0000313" key="3">
    <source>
        <dbReference type="Proteomes" id="UP000692954"/>
    </source>
</evidence>
<accession>A0A8S1RW12</accession>
<comment type="caution">
    <text evidence="2">The sequence shown here is derived from an EMBL/GenBank/DDBJ whole genome shotgun (WGS) entry which is preliminary data.</text>
</comment>
<dbReference type="AlphaFoldDB" id="A0A8S1RW12"/>
<proteinExistence type="predicted"/>
<feature type="transmembrane region" description="Helical" evidence="1">
    <location>
        <begin position="67"/>
        <end position="86"/>
    </location>
</feature>
<keyword evidence="1" id="KW-0812">Transmembrane</keyword>
<protein>
    <recommendedName>
        <fullName evidence="4">Transmembrane protein</fullName>
    </recommendedName>
</protein>
<organism evidence="2 3">
    <name type="scientific">Paramecium sonneborni</name>
    <dbReference type="NCBI Taxonomy" id="65129"/>
    <lineage>
        <taxon>Eukaryota</taxon>
        <taxon>Sar</taxon>
        <taxon>Alveolata</taxon>
        <taxon>Ciliophora</taxon>
        <taxon>Intramacronucleata</taxon>
        <taxon>Oligohymenophorea</taxon>
        <taxon>Peniculida</taxon>
        <taxon>Parameciidae</taxon>
        <taxon>Paramecium</taxon>
    </lineage>
</organism>